<evidence type="ECO:0000313" key="4">
    <source>
        <dbReference type="Proteomes" id="UP000284219"/>
    </source>
</evidence>
<dbReference type="PANTHER" id="PTHR41878:SF1">
    <property type="entry name" value="TNPR PROTEIN"/>
    <property type="match status" value="1"/>
</dbReference>
<name>A0A419SDN3_9BACL</name>
<organism evidence="3 4">
    <name type="scientific">Ammoniphilus oxalaticus</name>
    <dbReference type="NCBI Taxonomy" id="66863"/>
    <lineage>
        <taxon>Bacteria</taxon>
        <taxon>Bacillati</taxon>
        <taxon>Bacillota</taxon>
        <taxon>Bacilli</taxon>
        <taxon>Bacillales</taxon>
        <taxon>Paenibacillaceae</taxon>
        <taxon>Aneurinibacillus group</taxon>
        <taxon>Ammoniphilus</taxon>
    </lineage>
</organism>
<dbReference type="EMBL" id="MCHY01000013">
    <property type="protein sequence ID" value="RKD21057.1"/>
    <property type="molecule type" value="Genomic_DNA"/>
</dbReference>
<dbReference type="InterPro" id="IPR024047">
    <property type="entry name" value="MM3350-like_sf"/>
</dbReference>
<reference evidence="3 4" key="1">
    <citation type="submission" date="2016-08" db="EMBL/GenBank/DDBJ databases">
        <title>Novel Firmicute Genomes.</title>
        <authorList>
            <person name="Poppleton D.I."/>
            <person name="Gribaldo S."/>
        </authorList>
    </citation>
    <scope>NUCLEOTIDE SEQUENCE [LARGE SCALE GENOMIC DNA]</scope>
    <source>
        <strain evidence="3 4">RAOx-1</strain>
    </source>
</reference>
<dbReference type="Pfam" id="PF07929">
    <property type="entry name" value="PRiA4_ORF3"/>
    <property type="match status" value="1"/>
</dbReference>
<feature type="domain" description="Plasmid pRiA4b Orf3-like" evidence="1">
    <location>
        <begin position="188"/>
        <end position="367"/>
    </location>
</feature>
<dbReference type="AlphaFoldDB" id="A0A419SDN3"/>
<comment type="caution">
    <text evidence="3">The sequence shown here is derived from an EMBL/GenBank/DDBJ whole genome shotgun (WGS) entry which is preliminary data.</text>
</comment>
<accession>A0A419SDN3</accession>
<dbReference type="InterPro" id="IPR012912">
    <property type="entry name" value="Plasmid_pRiA4b_Orf3-like"/>
</dbReference>
<evidence type="ECO:0000259" key="1">
    <source>
        <dbReference type="Pfam" id="PF07929"/>
    </source>
</evidence>
<dbReference type="RefSeq" id="WP_120191126.1">
    <property type="nucleotide sequence ID" value="NZ_MCHY01000013.1"/>
</dbReference>
<dbReference type="InterPro" id="IPR053864">
    <property type="entry name" value="DUF6933"/>
</dbReference>
<evidence type="ECO:0000313" key="3">
    <source>
        <dbReference type="EMBL" id="RKD21057.1"/>
    </source>
</evidence>
<gene>
    <name evidence="3" type="ORF">BEP19_15375</name>
</gene>
<keyword evidence="4" id="KW-1185">Reference proteome</keyword>
<dbReference type="OrthoDB" id="9801392at2"/>
<feature type="domain" description="DUF6933" evidence="2">
    <location>
        <begin position="2"/>
        <end position="167"/>
    </location>
</feature>
<proteinExistence type="predicted"/>
<dbReference type="PANTHER" id="PTHR41878">
    <property type="entry name" value="LEXA REPRESSOR-RELATED"/>
    <property type="match status" value="1"/>
</dbReference>
<sequence>MIIQCTRALLNQLGIKVSELAPAEGYEAFPQSFMAWHANMIIDDDNERTIVLMNNETKFPAVICLPSHRDPSLSEISQLIRETITGVFRTEGISQEVIDAYFEKAGELSFSKTANRSLVARLNRSVQEVEVMWEYIDKDVSAQKYISMITGRMIQMAGKNEGFYPIEKTIARFRELFGENQEIFDVDLYQLKIQLTIGNHEIWRRVLVPSTYSFQHLHNIIQTVFDWQNSHMHEYFVSRPVEKKLRIMMDDNPEMMDFVDFERTEICYERFVALEEILPEYSGLLYVYDFGDSWEHTVTFEKVVKSNLFQATFVEGIGERPPEDVGGEGGFQYYLDIMADENDPEYEEMKEWAEGQRERKFSKETINRRLNDIYKSYSYHVPTYEFINN</sequence>
<dbReference type="Proteomes" id="UP000284219">
    <property type="component" value="Unassembled WGS sequence"/>
</dbReference>
<dbReference type="Gene3D" id="3.10.290.30">
    <property type="entry name" value="MM3350-like"/>
    <property type="match status" value="1"/>
</dbReference>
<protein>
    <submittedName>
        <fullName evidence="3">Uncharacterized protein</fullName>
    </submittedName>
</protein>
<dbReference type="SUPFAM" id="SSF159941">
    <property type="entry name" value="MM3350-like"/>
    <property type="match status" value="1"/>
</dbReference>
<dbReference type="Pfam" id="PF22016">
    <property type="entry name" value="DUF6933"/>
    <property type="match status" value="1"/>
</dbReference>
<evidence type="ECO:0000259" key="2">
    <source>
        <dbReference type="Pfam" id="PF22016"/>
    </source>
</evidence>